<evidence type="ECO:0000259" key="13">
    <source>
        <dbReference type="PROSITE" id="PS50928"/>
    </source>
</evidence>
<dbReference type="Pfam" id="PF00005">
    <property type="entry name" value="ABC_tran"/>
    <property type="match status" value="2"/>
</dbReference>
<evidence type="ECO:0000256" key="2">
    <source>
        <dbReference type="ARBA" id="ARBA00004202"/>
    </source>
</evidence>
<evidence type="ECO:0000256" key="8">
    <source>
        <dbReference type="ARBA" id="ARBA00022840"/>
    </source>
</evidence>
<protein>
    <submittedName>
        <fullName evidence="14">Peptide/nickel transport system permease protein</fullName>
    </submittedName>
</protein>
<dbReference type="CDD" id="cd06261">
    <property type="entry name" value="TM_PBP2"/>
    <property type="match status" value="1"/>
</dbReference>
<keyword evidence="7" id="KW-0547">Nucleotide-binding</keyword>
<evidence type="ECO:0000256" key="5">
    <source>
        <dbReference type="ARBA" id="ARBA00022475"/>
    </source>
</evidence>
<proteinExistence type="inferred from homology"/>
<keyword evidence="15" id="KW-1185">Reference proteome</keyword>
<dbReference type="PROSITE" id="PS50928">
    <property type="entry name" value="ABC_TM1"/>
    <property type="match status" value="1"/>
</dbReference>
<comment type="similarity">
    <text evidence="11">Belongs to the binding-protein-dependent transport system permease family.</text>
</comment>
<sequence length="870" mass="93184">MITFRRFVSSKGVLIGALVIVLLFLLGFLGPVISPWTPTQVDYLSIRSAPSAAHWWGTNRIGQDVFAQTTYGLRKSLIIGLVVALFSTVLASLAGAAAGYLGGWTDRVLRFCIDLLLIFPGFLVISMVSTRLKGAGWLVFALLLGVLGWMISARIVRSMTLSLKERDFVRAAELMGVRRSRIIARHILPNVASFLIIDTTIAVGGAVMSETALSYFGFGVQPPDVSLGTLIADGTEAAIGYPWMFYFAAGLLIVFVLAVSLVGDGLRDALDPTSEAARPKRGTVTALPRAEAPPADVVLSVRDLSVRFGDAVAVDSVSWDLRRGEVLGVVGESGSGKSVTALAAMGLLPATATVEGSVRLGDTELIGAGVRTLMEVRGARVAMVFQDPLSAFTPVYRIGVQIAEALRAHTDLSREEAHARAVELLRSVGIPEPERRAESYPHEFSGGMRQRAMIAMAIANDPDVILADEPTTALDVTVQAQVLDLLRKAQRETGAAMVLVSHDLGVIAGIADRVAVMNKGVVVEEGTVEEVFARPKEPYTKDLLAAVPRLDAVVEPREPARGAPLVEVTGLTKTFPLTRGSAFKRRVGTVYAVSGVDLAVRPGETLGLVGESGSGKTTTLFEIMRMPGVAEDAQVVFQDPMSSLDPRMTVGEIIAEPLRARGLPVDGVPELFGQVGLQAEHASRFPHQFSGGQRQRIGIARALSVRPKLVVLDEPVSALDVTVQAGILDLLVRLRDELGLAYLFVSHDLAVVRQISDRVSVMYLGRTVETGDTATVLGEPLHPYTRALISAVPIPDPAVERTREHLLLPGDPPSPFERHQGCAFRGRCPVYAALGAGDRQRCETVPPAHEERRPGHLVACHFAQDGVSTS</sequence>
<keyword evidence="10 11" id="KW-0472">Membrane</keyword>
<evidence type="ECO:0000256" key="9">
    <source>
        <dbReference type="ARBA" id="ARBA00022989"/>
    </source>
</evidence>
<dbReference type="Pfam" id="PF00528">
    <property type="entry name" value="BPD_transp_1"/>
    <property type="match status" value="1"/>
</dbReference>
<dbReference type="GO" id="GO:0016887">
    <property type="term" value="F:ATP hydrolysis activity"/>
    <property type="evidence" value="ECO:0007669"/>
    <property type="project" value="InterPro"/>
</dbReference>
<dbReference type="GO" id="GO:0055085">
    <property type="term" value="P:transmembrane transport"/>
    <property type="evidence" value="ECO:0007669"/>
    <property type="project" value="InterPro"/>
</dbReference>
<evidence type="ECO:0000256" key="6">
    <source>
        <dbReference type="ARBA" id="ARBA00022692"/>
    </source>
</evidence>
<dbReference type="SUPFAM" id="SSF52540">
    <property type="entry name" value="P-loop containing nucleoside triphosphate hydrolases"/>
    <property type="match status" value="2"/>
</dbReference>
<feature type="transmembrane region" description="Helical" evidence="11">
    <location>
        <begin position="77"/>
        <end position="101"/>
    </location>
</feature>
<dbReference type="STRING" id="683260.SAMN05421874_109181"/>
<dbReference type="SUPFAM" id="SSF161098">
    <property type="entry name" value="MetI-like"/>
    <property type="match status" value="1"/>
</dbReference>
<feature type="domain" description="ABC transporter" evidence="12">
    <location>
        <begin position="566"/>
        <end position="789"/>
    </location>
</feature>
<dbReference type="InterPro" id="IPR017871">
    <property type="entry name" value="ABC_transporter-like_CS"/>
</dbReference>
<reference evidence="14 15" key="1">
    <citation type="submission" date="2016-10" db="EMBL/GenBank/DDBJ databases">
        <authorList>
            <person name="de Groot N.N."/>
        </authorList>
    </citation>
    <scope>NUCLEOTIDE SEQUENCE [LARGE SCALE GENOMIC DNA]</scope>
    <source>
        <strain evidence="14 15">CGMCC 4.5681</strain>
    </source>
</reference>
<dbReference type="Gene3D" id="3.40.50.300">
    <property type="entry name" value="P-loop containing nucleotide triphosphate hydrolases"/>
    <property type="match status" value="2"/>
</dbReference>
<feature type="transmembrane region" description="Helical" evidence="11">
    <location>
        <begin position="12"/>
        <end position="33"/>
    </location>
</feature>
<comment type="similarity">
    <text evidence="3">Belongs to the ABC transporter superfamily.</text>
</comment>
<dbReference type="InterPro" id="IPR000515">
    <property type="entry name" value="MetI-like"/>
</dbReference>
<evidence type="ECO:0000256" key="10">
    <source>
        <dbReference type="ARBA" id="ARBA00023136"/>
    </source>
</evidence>
<dbReference type="InterPro" id="IPR013563">
    <property type="entry name" value="Oligopep_ABC_C"/>
</dbReference>
<keyword evidence="5" id="KW-1003">Cell membrane</keyword>
<keyword evidence="9 11" id="KW-1133">Transmembrane helix</keyword>
<dbReference type="EMBL" id="FNFB01000009">
    <property type="protein sequence ID" value="SDK64475.1"/>
    <property type="molecule type" value="Genomic_DNA"/>
</dbReference>
<dbReference type="AlphaFoldDB" id="A0A1G9DL29"/>
<dbReference type="PANTHER" id="PTHR43297:SF2">
    <property type="entry name" value="DIPEPTIDE TRANSPORT ATP-BINDING PROTEIN DPPD"/>
    <property type="match status" value="1"/>
</dbReference>
<feature type="transmembrane region" description="Helical" evidence="11">
    <location>
        <begin position="243"/>
        <end position="262"/>
    </location>
</feature>
<dbReference type="InterPro" id="IPR003593">
    <property type="entry name" value="AAA+_ATPase"/>
</dbReference>
<accession>A0A1G9DL29</accession>
<dbReference type="CDD" id="cd03257">
    <property type="entry name" value="ABC_NikE_OppD_transporters"/>
    <property type="match status" value="2"/>
</dbReference>
<dbReference type="GO" id="GO:0005886">
    <property type="term" value="C:plasma membrane"/>
    <property type="evidence" value="ECO:0007669"/>
    <property type="project" value="UniProtKB-SubCell"/>
</dbReference>
<evidence type="ECO:0000256" key="4">
    <source>
        <dbReference type="ARBA" id="ARBA00022448"/>
    </source>
</evidence>
<dbReference type="InterPro" id="IPR003439">
    <property type="entry name" value="ABC_transporter-like_ATP-bd"/>
</dbReference>
<dbReference type="Pfam" id="PF08352">
    <property type="entry name" value="oligo_HPY"/>
    <property type="match status" value="2"/>
</dbReference>
<evidence type="ECO:0000313" key="15">
    <source>
        <dbReference type="Proteomes" id="UP000198683"/>
    </source>
</evidence>
<dbReference type="Gene3D" id="1.10.3720.10">
    <property type="entry name" value="MetI-like"/>
    <property type="match status" value="1"/>
</dbReference>
<evidence type="ECO:0000256" key="11">
    <source>
        <dbReference type="RuleBase" id="RU363032"/>
    </source>
</evidence>
<dbReference type="GO" id="GO:0015833">
    <property type="term" value="P:peptide transport"/>
    <property type="evidence" value="ECO:0007669"/>
    <property type="project" value="InterPro"/>
</dbReference>
<evidence type="ECO:0000313" key="14">
    <source>
        <dbReference type="EMBL" id="SDK64475.1"/>
    </source>
</evidence>
<keyword evidence="6 11" id="KW-0812">Transmembrane</keyword>
<dbReference type="InterPro" id="IPR050388">
    <property type="entry name" value="ABC_Ni/Peptide_Import"/>
</dbReference>
<dbReference type="PROSITE" id="PS00211">
    <property type="entry name" value="ABC_TRANSPORTER_1"/>
    <property type="match status" value="2"/>
</dbReference>
<keyword evidence="8" id="KW-0067">ATP-binding</keyword>
<dbReference type="PANTHER" id="PTHR43297">
    <property type="entry name" value="OLIGOPEPTIDE TRANSPORT ATP-BINDING PROTEIN APPD"/>
    <property type="match status" value="1"/>
</dbReference>
<dbReference type="OrthoDB" id="2986442at2"/>
<dbReference type="PROSITE" id="PS50893">
    <property type="entry name" value="ABC_TRANSPORTER_2"/>
    <property type="match status" value="2"/>
</dbReference>
<keyword evidence="4 11" id="KW-0813">Transport</keyword>
<dbReference type="Pfam" id="PF12911">
    <property type="entry name" value="OppC_N"/>
    <property type="match status" value="1"/>
</dbReference>
<dbReference type="Proteomes" id="UP000198683">
    <property type="component" value="Unassembled WGS sequence"/>
</dbReference>
<feature type="domain" description="ABC transmembrane type-1" evidence="13">
    <location>
        <begin position="73"/>
        <end position="263"/>
    </location>
</feature>
<dbReference type="SMART" id="SM00382">
    <property type="entry name" value="AAA"/>
    <property type="match status" value="2"/>
</dbReference>
<dbReference type="InterPro" id="IPR035906">
    <property type="entry name" value="MetI-like_sf"/>
</dbReference>
<evidence type="ECO:0000259" key="12">
    <source>
        <dbReference type="PROSITE" id="PS50893"/>
    </source>
</evidence>
<gene>
    <name evidence="14" type="ORF">SAMN05421874_109181</name>
</gene>
<dbReference type="InterPro" id="IPR025966">
    <property type="entry name" value="OppC_N"/>
</dbReference>
<dbReference type="FunFam" id="3.40.50.300:FF:000016">
    <property type="entry name" value="Oligopeptide ABC transporter ATP-binding component"/>
    <property type="match status" value="1"/>
</dbReference>
<evidence type="ECO:0000256" key="3">
    <source>
        <dbReference type="ARBA" id="ARBA00005417"/>
    </source>
</evidence>
<feature type="transmembrane region" description="Helical" evidence="11">
    <location>
        <begin position="108"/>
        <end position="129"/>
    </location>
</feature>
<organism evidence="14 15">
    <name type="scientific">Nonomuraea maritima</name>
    <dbReference type="NCBI Taxonomy" id="683260"/>
    <lineage>
        <taxon>Bacteria</taxon>
        <taxon>Bacillati</taxon>
        <taxon>Actinomycetota</taxon>
        <taxon>Actinomycetes</taxon>
        <taxon>Streptosporangiales</taxon>
        <taxon>Streptosporangiaceae</taxon>
        <taxon>Nonomuraea</taxon>
    </lineage>
</organism>
<feature type="domain" description="ABC transporter" evidence="12">
    <location>
        <begin position="299"/>
        <end position="544"/>
    </location>
</feature>
<dbReference type="InterPro" id="IPR027417">
    <property type="entry name" value="P-loop_NTPase"/>
</dbReference>
<comment type="subcellular location">
    <subcellularLocation>
        <location evidence="11">Cell membrane</location>
        <topology evidence="11">Multi-pass membrane protein</topology>
    </subcellularLocation>
    <subcellularLocation>
        <location evidence="2">Cell membrane</location>
        <topology evidence="2">Peripheral membrane protein</topology>
    </subcellularLocation>
    <subcellularLocation>
        <location evidence="1">Membrane</location>
        <topology evidence="1">Multi-pass membrane protein</topology>
    </subcellularLocation>
</comment>
<dbReference type="NCBIfam" id="NF008453">
    <property type="entry name" value="PRK11308.1"/>
    <property type="match status" value="3"/>
</dbReference>
<dbReference type="GO" id="GO:0005524">
    <property type="term" value="F:ATP binding"/>
    <property type="evidence" value="ECO:0007669"/>
    <property type="project" value="UniProtKB-KW"/>
</dbReference>
<name>A0A1G9DL29_9ACTN</name>
<evidence type="ECO:0000256" key="1">
    <source>
        <dbReference type="ARBA" id="ARBA00004141"/>
    </source>
</evidence>
<dbReference type="NCBIfam" id="TIGR01727">
    <property type="entry name" value="oligo_HPY"/>
    <property type="match status" value="1"/>
</dbReference>
<evidence type="ECO:0000256" key="7">
    <source>
        <dbReference type="ARBA" id="ARBA00022741"/>
    </source>
</evidence>
<feature type="transmembrane region" description="Helical" evidence="11">
    <location>
        <begin position="135"/>
        <end position="156"/>
    </location>
</feature>